<gene>
    <name evidence="2" type="ORF">HF519_18385</name>
</gene>
<name>A0A848DLS4_9PSEU</name>
<keyword evidence="3" id="KW-1185">Reference proteome</keyword>
<reference evidence="2 3" key="1">
    <citation type="submission" date="2020-04" db="EMBL/GenBank/DDBJ databases">
        <authorList>
            <person name="Klaysubun C."/>
            <person name="Duangmal K."/>
            <person name="Lipun K."/>
        </authorList>
    </citation>
    <scope>NUCLEOTIDE SEQUENCE [LARGE SCALE GENOMIC DNA]</scope>
    <source>
        <strain evidence="2 3">DSM 45300</strain>
    </source>
</reference>
<dbReference type="Proteomes" id="UP000586918">
    <property type="component" value="Unassembled WGS sequence"/>
</dbReference>
<dbReference type="PANTHER" id="PTHR41878:SF1">
    <property type="entry name" value="TNPR PROTEIN"/>
    <property type="match status" value="1"/>
</dbReference>
<protein>
    <submittedName>
        <fullName evidence="2">Plasmid pRiA4b ORF-3 family protein</fullName>
    </submittedName>
</protein>
<dbReference type="Pfam" id="PF07929">
    <property type="entry name" value="PRiA4_ORF3"/>
    <property type="match status" value="1"/>
</dbReference>
<accession>A0A848DLS4</accession>
<evidence type="ECO:0000259" key="1">
    <source>
        <dbReference type="Pfam" id="PF07929"/>
    </source>
</evidence>
<evidence type="ECO:0000313" key="2">
    <source>
        <dbReference type="EMBL" id="NMH93505.1"/>
    </source>
</evidence>
<evidence type="ECO:0000313" key="3">
    <source>
        <dbReference type="Proteomes" id="UP000586918"/>
    </source>
</evidence>
<dbReference type="Gene3D" id="3.10.290.30">
    <property type="entry name" value="MM3350-like"/>
    <property type="match status" value="1"/>
</dbReference>
<organism evidence="2 3">
    <name type="scientific">Pseudonocardia bannensis</name>
    <dbReference type="NCBI Taxonomy" id="630973"/>
    <lineage>
        <taxon>Bacteria</taxon>
        <taxon>Bacillati</taxon>
        <taxon>Actinomycetota</taxon>
        <taxon>Actinomycetes</taxon>
        <taxon>Pseudonocardiales</taxon>
        <taxon>Pseudonocardiaceae</taxon>
        <taxon>Pseudonocardia</taxon>
    </lineage>
</organism>
<comment type="caution">
    <text evidence="2">The sequence shown here is derived from an EMBL/GenBank/DDBJ whole genome shotgun (WGS) entry which is preliminary data.</text>
</comment>
<feature type="domain" description="Plasmid pRiA4b Orf3-like" evidence="1">
    <location>
        <begin position="11"/>
        <end position="180"/>
    </location>
</feature>
<dbReference type="InterPro" id="IPR024047">
    <property type="entry name" value="MM3350-like_sf"/>
</dbReference>
<dbReference type="InterPro" id="IPR012912">
    <property type="entry name" value="Plasmid_pRiA4b_Orf3-like"/>
</dbReference>
<proteinExistence type="predicted"/>
<dbReference type="SUPFAM" id="SSF159941">
    <property type="entry name" value="MM3350-like"/>
    <property type="match status" value="1"/>
</dbReference>
<dbReference type="EMBL" id="JAAXKZ010000071">
    <property type="protein sequence ID" value="NMH93505.1"/>
    <property type="molecule type" value="Genomic_DNA"/>
</dbReference>
<dbReference type="PANTHER" id="PTHR41878">
    <property type="entry name" value="LEXA REPRESSOR-RELATED"/>
    <property type="match status" value="1"/>
</dbReference>
<dbReference type="AlphaFoldDB" id="A0A848DLS4"/>
<sequence>MPAGRVTAKTKIFELEIVLEEVQPPVRRRVQVPGEVSLAVLHEVVQSVMGWSNSHLHEFDIAGRRFGIPDPDWPDPDLTDEAKGKLFRLVKPGDRFGYLYDFGDNWAHRITVDKVATAEPGVRYPRCVAGQGACPPEDVGGPWGYGEFQAALADPAHPDHDERLEWAGGPFDPHSFDLDEADGALQWLAWRPLTPVS</sequence>